<comment type="subcellular location">
    <subcellularLocation>
        <location evidence="6">Cell outer membrane</location>
        <topology evidence="6">Lipid-anchor</topology>
    </subcellularLocation>
</comment>
<name>A0A849P8V2_9BURK</name>
<comment type="caution">
    <text evidence="7">The sequence shown here is derived from an EMBL/GenBank/DDBJ whole genome shotgun (WGS) entry which is preliminary data.</text>
</comment>
<dbReference type="Proteomes" id="UP000537862">
    <property type="component" value="Unassembled WGS sequence"/>
</dbReference>
<keyword evidence="3 6" id="KW-0564">Palmitate</keyword>
<dbReference type="Pfam" id="PF04390">
    <property type="entry name" value="LptE"/>
    <property type="match status" value="1"/>
</dbReference>
<dbReference type="GO" id="GO:0009279">
    <property type="term" value="C:cell outer membrane"/>
    <property type="evidence" value="ECO:0007669"/>
    <property type="project" value="UniProtKB-SubCell"/>
</dbReference>
<dbReference type="GO" id="GO:0015920">
    <property type="term" value="P:lipopolysaccharide transport"/>
    <property type="evidence" value="ECO:0007669"/>
    <property type="project" value="TreeGrafter"/>
</dbReference>
<sequence>MLKHFLTTRRYLVGFLMLSLLLTGCGFKMRGQTDLPFTSIYSNISRNSSFGIYIYRLLKASSPKTVMVDSPQQAELIITQLALNRTRTEVSLDADGAVEEYELGLTFQFSVSDIAGNVLIEPTILTASQLLPYDEQESSAKSAEMVLIYNNMEKSIAERLYRRITSEDLIHRYRQLNPSK</sequence>
<keyword evidence="2 6" id="KW-0472">Membrane</keyword>
<dbReference type="GO" id="GO:0043165">
    <property type="term" value="P:Gram-negative-bacterium-type cell outer membrane assembly"/>
    <property type="evidence" value="ECO:0007669"/>
    <property type="project" value="UniProtKB-UniRule"/>
</dbReference>
<dbReference type="Gene3D" id="3.30.160.150">
    <property type="entry name" value="Lipoprotein like domain"/>
    <property type="match status" value="1"/>
</dbReference>
<evidence type="ECO:0000256" key="1">
    <source>
        <dbReference type="ARBA" id="ARBA00022729"/>
    </source>
</evidence>
<organism evidence="7 8">
    <name type="scientific">Pelistega suis</name>
    <dbReference type="NCBI Taxonomy" id="1631957"/>
    <lineage>
        <taxon>Bacteria</taxon>
        <taxon>Pseudomonadati</taxon>
        <taxon>Pseudomonadota</taxon>
        <taxon>Betaproteobacteria</taxon>
        <taxon>Burkholderiales</taxon>
        <taxon>Alcaligenaceae</taxon>
        <taxon>Pelistega</taxon>
    </lineage>
</organism>
<dbReference type="PROSITE" id="PS51257">
    <property type="entry name" value="PROKAR_LIPOPROTEIN"/>
    <property type="match status" value="1"/>
</dbReference>
<evidence type="ECO:0000313" key="8">
    <source>
        <dbReference type="Proteomes" id="UP000537862"/>
    </source>
</evidence>
<dbReference type="InterPro" id="IPR007485">
    <property type="entry name" value="LPS_assembly_LptE"/>
</dbReference>
<keyword evidence="4 6" id="KW-0998">Cell outer membrane</keyword>
<dbReference type="GO" id="GO:1990351">
    <property type="term" value="C:transporter complex"/>
    <property type="evidence" value="ECO:0007669"/>
    <property type="project" value="TreeGrafter"/>
</dbReference>
<dbReference type="AlphaFoldDB" id="A0A849P8V2"/>
<dbReference type="HAMAP" id="MF_01186">
    <property type="entry name" value="LPS_assembly_LptE"/>
    <property type="match status" value="1"/>
</dbReference>
<evidence type="ECO:0000256" key="5">
    <source>
        <dbReference type="ARBA" id="ARBA00023288"/>
    </source>
</evidence>
<evidence type="ECO:0000256" key="2">
    <source>
        <dbReference type="ARBA" id="ARBA00023136"/>
    </source>
</evidence>
<gene>
    <name evidence="6" type="primary">lptE</name>
    <name evidence="7" type="ORF">HKX39_09630</name>
</gene>
<dbReference type="GO" id="GO:0001530">
    <property type="term" value="F:lipopolysaccharide binding"/>
    <property type="evidence" value="ECO:0007669"/>
    <property type="project" value="TreeGrafter"/>
</dbReference>
<dbReference type="PANTHER" id="PTHR38098">
    <property type="entry name" value="LPS-ASSEMBLY LIPOPROTEIN LPTE"/>
    <property type="match status" value="1"/>
</dbReference>
<protein>
    <recommendedName>
        <fullName evidence="6">LPS-assembly lipoprotein LptE</fullName>
    </recommendedName>
</protein>
<evidence type="ECO:0000256" key="3">
    <source>
        <dbReference type="ARBA" id="ARBA00023139"/>
    </source>
</evidence>
<dbReference type="PANTHER" id="PTHR38098:SF1">
    <property type="entry name" value="LPS-ASSEMBLY LIPOPROTEIN LPTE"/>
    <property type="match status" value="1"/>
</dbReference>
<reference evidence="7 8" key="1">
    <citation type="submission" date="2020-05" db="EMBL/GenBank/DDBJ databases">
        <authorList>
            <person name="Niu N."/>
        </authorList>
    </citation>
    <scope>NUCLEOTIDE SEQUENCE [LARGE SCALE GENOMIC DNA]</scope>
    <source>
        <strain evidence="7 8">3340-03</strain>
    </source>
</reference>
<keyword evidence="1 6" id="KW-0732">Signal</keyword>
<evidence type="ECO:0000256" key="4">
    <source>
        <dbReference type="ARBA" id="ARBA00023237"/>
    </source>
</evidence>
<evidence type="ECO:0000256" key="6">
    <source>
        <dbReference type="HAMAP-Rule" id="MF_01186"/>
    </source>
</evidence>
<accession>A0A849P8V2</accession>
<proteinExistence type="inferred from homology"/>
<comment type="function">
    <text evidence="6">Together with LptD, is involved in the assembly of lipopolysaccharide (LPS) at the surface of the outer membrane. Required for the proper assembly of LptD. Binds LPS and may serve as the LPS recognition site at the outer membrane.</text>
</comment>
<comment type="similarity">
    <text evidence="6">Belongs to the LptE lipoprotein family.</text>
</comment>
<dbReference type="EMBL" id="JABGBN010000009">
    <property type="protein sequence ID" value="NOL52423.1"/>
    <property type="molecule type" value="Genomic_DNA"/>
</dbReference>
<keyword evidence="8" id="KW-1185">Reference proteome</keyword>
<comment type="subunit">
    <text evidence="6">Component of the lipopolysaccharide transport and assembly complex. Interacts with LptD.</text>
</comment>
<evidence type="ECO:0000313" key="7">
    <source>
        <dbReference type="EMBL" id="NOL52423.1"/>
    </source>
</evidence>
<dbReference type="RefSeq" id="WP_171681113.1">
    <property type="nucleotide sequence ID" value="NZ_JABGBN010000009.1"/>
</dbReference>
<keyword evidence="5 6" id="KW-0449">Lipoprotein</keyword>